<evidence type="ECO:0000256" key="1">
    <source>
        <dbReference type="SAM" id="Coils"/>
    </source>
</evidence>
<dbReference type="AlphaFoldDB" id="A0A164R6U5"/>
<sequence>MQLPPSMMNANGTPVPPNRCLYEAVAGALSKNVDDLLSQVKENALNDKLSQYLYDQKVNEALPHMRVGRKCEGERADLFLLVDENGNVRHVLTSITKKNLKGGSEVTDAARKELKSDEEREEDDQCGHLIAFSLGGGGGKKVHNVVNMNSSLNQGAYKKLEMKLAKLLEENENARVDVDISLNEGITNGNLKSPLNLRFSWRMSVNDDVVSHSSVFFVNKADSKTHNEVAYKEKLQYTPIHRVNNPEGGKPPTAEIVHFDGRQESVRPGLTLVPSSDYKPAIQENEQHRRNQILEVNEEEDVPVRRQAQN</sequence>
<organism evidence="4 5">
    <name type="scientific">Daphnia magna</name>
    <dbReference type="NCBI Taxonomy" id="35525"/>
    <lineage>
        <taxon>Eukaryota</taxon>
        <taxon>Metazoa</taxon>
        <taxon>Ecdysozoa</taxon>
        <taxon>Arthropoda</taxon>
        <taxon>Crustacea</taxon>
        <taxon>Branchiopoda</taxon>
        <taxon>Diplostraca</taxon>
        <taxon>Cladocera</taxon>
        <taxon>Anomopoda</taxon>
        <taxon>Daphniidae</taxon>
        <taxon>Daphnia</taxon>
    </lineage>
</organism>
<feature type="region of interest" description="Disordered" evidence="2">
    <location>
        <begin position="285"/>
        <end position="310"/>
    </location>
</feature>
<evidence type="ECO:0000313" key="4">
    <source>
        <dbReference type="EMBL" id="KZS08377.1"/>
    </source>
</evidence>
<evidence type="ECO:0000256" key="2">
    <source>
        <dbReference type="SAM" id="MobiDB-lite"/>
    </source>
</evidence>
<gene>
    <name evidence="4" type="ORF">APZ42_027679</name>
</gene>
<feature type="domain" description="Type VII secretion system protein EssD-like" evidence="3">
    <location>
        <begin position="114"/>
        <end position="181"/>
    </location>
</feature>
<evidence type="ECO:0000313" key="5">
    <source>
        <dbReference type="Proteomes" id="UP000076858"/>
    </source>
</evidence>
<proteinExistence type="predicted"/>
<feature type="region of interest" description="Disordered" evidence="2">
    <location>
        <begin position="102"/>
        <end position="121"/>
    </location>
</feature>
<dbReference type="Pfam" id="PF13930">
    <property type="entry name" value="Endonuclea_NS_2"/>
    <property type="match status" value="1"/>
</dbReference>
<keyword evidence="5" id="KW-1185">Reference proteome</keyword>
<comment type="caution">
    <text evidence="4">The sequence shown here is derived from an EMBL/GenBank/DDBJ whole genome shotgun (WGS) entry which is preliminary data.</text>
</comment>
<evidence type="ECO:0000259" key="3">
    <source>
        <dbReference type="Pfam" id="PF13930"/>
    </source>
</evidence>
<dbReference type="Proteomes" id="UP000076858">
    <property type="component" value="Unassembled WGS sequence"/>
</dbReference>
<name>A0A164R6U5_9CRUS</name>
<dbReference type="EMBL" id="LRGB01002227">
    <property type="protein sequence ID" value="KZS08377.1"/>
    <property type="molecule type" value="Genomic_DNA"/>
</dbReference>
<dbReference type="InterPro" id="IPR044927">
    <property type="entry name" value="Endonuclea_NS_2"/>
</dbReference>
<accession>A0A164R6U5</accession>
<feature type="coiled-coil region" evidence="1">
    <location>
        <begin position="157"/>
        <end position="184"/>
    </location>
</feature>
<feature type="compositionally biased region" description="Basic and acidic residues" evidence="2">
    <location>
        <begin position="108"/>
        <end position="118"/>
    </location>
</feature>
<reference evidence="4 5" key="1">
    <citation type="submission" date="2016-03" db="EMBL/GenBank/DDBJ databases">
        <title>EvidentialGene: Evidence-directed Construction of Genes on Genomes.</title>
        <authorList>
            <person name="Gilbert D.G."/>
            <person name="Choi J.-H."/>
            <person name="Mockaitis K."/>
            <person name="Colbourne J."/>
            <person name="Pfrender M."/>
        </authorList>
    </citation>
    <scope>NUCLEOTIDE SEQUENCE [LARGE SCALE GENOMIC DNA]</scope>
    <source>
        <strain evidence="4 5">Xinb3</strain>
        <tissue evidence="4">Complete organism</tissue>
    </source>
</reference>
<protein>
    <recommendedName>
        <fullName evidence="3">Type VII secretion system protein EssD-like domain-containing protein</fullName>
    </recommendedName>
</protein>
<keyword evidence="1" id="KW-0175">Coiled coil</keyword>
<dbReference type="OrthoDB" id="6355656at2759"/>